<evidence type="ECO:0000256" key="6">
    <source>
        <dbReference type="ARBA" id="ARBA00022989"/>
    </source>
</evidence>
<dbReference type="InterPro" id="IPR030847">
    <property type="entry name" value="Hem25/SLC25A38"/>
</dbReference>
<keyword evidence="13" id="KW-1185">Reference proteome</keyword>
<keyword evidence="5 10" id="KW-0999">Mitochondrion inner membrane</keyword>
<evidence type="ECO:0000256" key="1">
    <source>
        <dbReference type="ARBA" id="ARBA00004225"/>
    </source>
</evidence>
<dbReference type="Proteomes" id="UP001358614">
    <property type="component" value="Chromosome 1"/>
</dbReference>
<feature type="repeat" description="Solcar" evidence="11">
    <location>
        <begin position="247"/>
        <end position="331"/>
    </location>
</feature>
<dbReference type="GeneID" id="91099048"/>
<evidence type="ECO:0000256" key="8">
    <source>
        <dbReference type="ARBA" id="ARBA00023136"/>
    </source>
</evidence>
<protein>
    <recommendedName>
        <fullName evidence="10">Mitochondrial glycine transporter</fullName>
    </recommendedName>
    <alternativeName>
        <fullName evidence="10">Solute carrier family 25 member 38 homolog</fullName>
    </alternativeName>
</protein>
<dbReference type="GO" id="GO:1904983">
    <property type="term" value="P:glycine import into mitochondrion"/>
    <property type="evidence" value="ECO:0007669"/>
    <property type="project" value="UniProtKB-UniRule"/>
</dbReference>
<reference evidence="12 13" key="1">
    <citation type="submission" date="2024-01" db="EMBL/GenBank/DDBJ databases">
        <title>Comparative genomics of Cryptococcus and Kwoniella reveals pathogenesis evolution and contrasting modes of karyotype evolution via chromosome fusion or intercentromeric recombination.</title>
        <authorList>
            <person name="Coelho M.A."/>
            <person name="David-Palma M."/>
            <person name="Shea T."/>
            <person name="Bowers K."/>
            <person name="McGinley-Smith S."/>
            <person name="Mohammad A.W."/>
            <person name="Gnirke A."/>
            <person name="Yurkov A.M."/>
            <person name="Nowrousian M."/>
            <person name="Sun S."/>
            <person name="Cuomo C.A."/>
            <person name="Heitman J."/>
        </authorList>
    </citation>
    <scope>NUCLEOTIDE SEQUENCE [LARGE SCALE GENOMIC DNA]</scope>
    <source>
        <strain evidence="12 13">PYCC6329</strain>
    </source>
</reference>
<evidence type="ECO:0000313" key="12">
    <source>
        <dbReference type="EMBL" id="WWD02206.1"/>
    </source>
</evidence>
<evidence type="ECO:0000256" key="9">
    <source>
        <dbReference type="ARBA" id="ARBA00034060"/>
    </source>
</evidence>
<keyword evidence="6 10" id="KW-1133">Transmembrane helix</keyword>
<dbReference type="RefSeq" id="XP_066080173.1">
    <property type="nucleotide sequence ID" value="XM_066224076.1"/>
</dbReference>
<proteinExistence type="inferred from homology"/>
<comment type="similarity">
    <text evidence="10">Belongs to the mitochondrial carrier (TC 2.A.29) family. SLC25A38 subfamily.</text>
</comment>
<evidence type="ECO:0000256" key="2">
    <source>
        <dbReference type="ARBA" id="ARBA00022448"/>
    </source>
</evidence>
<dbReference type="EMBL" id="CP144089">
    <property type="protein sequence ID" value="WWD02206.1"/>
    <property type="molecule type" value="Genomic_DNA"/>
</dbReference>
<evidence type="ECO:0000256" key="5">
    <source>
        <dbReference type="ARBA" id="ARBA00022792"/>
    </source>
</evidence>
<dbReference type="PRINTS" id="PR00926">
    <property type="entry name" value="MITOCARRIER"/>
</dbReference>
<keyword evidence="7 10" id="KW-0496">Mitochondrion</keyword>
<keyword evidence="4 10" id="KW-0677">Repeat</keyword>
<dbReference type="Gene3D" id="1.50.40.10">
    <property type="entry name" value="Mitochondrial carrier domain"/>
    <property type="match status" value="1"/>
</dbReference>
<keyword evidence="2 10" id="KW-0813">Transport</keyword>
<dbReference type="InterPro" id="IPR002067">
    <property type="entry name" value="MCP"/>
</dbReference>
<evidence type="ECO:0000256" key="4">
    <source>
        <dbReference type="ARBA" id="ARBA00022737"/>
    </source>
</evidence>
<keyword evidence="3 10" id="KW-0812">Transmembrane</keyword>
<feature type="repeat" description="Solcar" evidence="11">
    <location>
        <begin position="25"/>
        <end position="117"/>
    </location>
</feature>
<dbReference type="HAMAP" id="MF_03064">
    <property type="entry name" value="SLC25A38"/>
    <property type="match status" value="1"/>
</dbReference>
<feature type="repeat" description="Solcar" evidence="11">
    <location>
        <begin position="154"/>
        <end position="239"/>
    </location>
</feature>
<evidence type="ECO:0000256" key="10">
    <source>
        <dbReference type="HAMAP-Rule" id="MF_03064"/>
    </source>
</evidence>
<dbReference type="PANTHER" id="PTHR46181">
    <property type="entry name" value="MITOCHONDRIAL GLYCINE TRANSPORTER"/>
    <property type="match status" value="1"/>
</dbReference>
<sequence>MADSATASAAASSSTSSTIQTKSSLKAYHHLASGALSGLSSAIVLQPLDLLKTRLQQGFGDGEGEGVNKRRRIRGVVRQVLREDGVQGLWRGTVPTLVRNVPGVAIYFYTLSSIRHKLSSIPYFAVTLPLPTITPTSSTSSSPSSASKSAIIKLSSGGNLMAGAIARTSVGFILSPITVVKARFESNRYANYHSIPSALASLYRTNGIRGFFQGFTATAVRDAPYAGLYLVFYEKGKDLLGKITGIPNAALHSGSGVMAAILATLITSPADVVKTRMQVNPVDHPTLRKAVVKVLQDRGPLGLFSGTSLRISRKAASAAIGWTVYEALLIFLRDREGNGNPQNQLNKLS</sequence>
<evidence type="ECO:0000313" key="13">
    <source>
        <dbReference type="Proteomes" id="UP001358614"/>
    </source>
</evidence>
<dbReference type="SUPFAM" id="SSF103506">
    <property type="entry name" value="Mitochondrial carrier"/>
    <property type="match status" value="1"/>
</dbReference>
<dbReference type="PANTHER" id="PTHR46181:SF3">
    <property type="entry name" value="MITOCHONDRIAL GLYCINE TRANSPORTER"/>
    <property type="match status" value="1"/>
</dbReference>
<dbReference type="PROSITE" id="PS50920">
    <property type="entry name" value="SOLCAR"/>
    <property type="match status" value="3"/>
</dbReference>
<evidence type="ECO:0000256" key="3">
    <source>
        <dbReference type="ARBA" id="ARBA00022692"/>
    </source>
</evidence>
<dbReference type="Pfam" id="PF00153">
    <property type="entry name" value="Mito_carr"/>
    <property type="match status" value="3"/>
</dbReference>
<evidence type="ECO:0000256" key="7">
    <source>
        <dbReference type="ARBA" id="ARBA00023128"/>
    </source>
</evidence>
<dbReference type="AlphaFoldDB" id="A0AAX4K718"/>
<dbReference type="InterPro" id="IPR023395">
    <property type="entry name" value="MCP_dom_sf"/>
</dbReference>
<keyword evidence="8 10" id="KW-0472">Membrane</keyword>
<dbReference type="InterPro" id="IPR018108">
    <property type="entry name" value="MCP_transmembrane"/>
</dbReference>
<dbReference type="KEGG" id="ker:91099048"/>
<dbReference type="GO" id="GO:0005743">
    <property type="term" value="C:mitochondrial inner membrane"/>
    <property type="evidence" value="ECO:0007669"/>
    <property type="project" value="UniProtKB-SubCell"/>
</dbReference>
<evidence type="ECO:0000256" key="11">
    <source>
        <dbReference type="PROSITE-ProRule" id="PRU00282"/>
    </source>
</evidence>
<accession>A0AAX4K718</accession>
<comment type="subcellular location">
    <subcellularLocation>
        <location evidence="10">Mitochondrion inner membrane</location>
        <topology evidence="10">Multi-pass membrane protein</topology>
    </subcellularLocation>
    <subcellularLocation>
        <location evidence="1">Mitochondrion membrane</location>
        <topology evidence="1">Multi-pass membrane protein</topology>
    </subcellularLocation>
</comment>
<comment type="function">
    <text evidence="10">Mitochondrial glycine transporter that imports glycine into the mitochondrial matrix. Plays an important role in providing glycine for the first enzymatic step in heme biosynthesis, the condensation of glycine with succinyl-CoA to produce 5-aminolevulinate (ALA) in the miochondrial matrix.</text>
</comment>
<organism evidence="12 13">
    <name type="scientific">Kwoniella europaea PYCC6329</name>
    <dbReference type="NCBI Taxonomy" id="1423913"/>
    <lineage>
        <taxon>Eukaryota</taxon>
        <taxon>Fungi</taxon>
        <taxon>Dikarya</taxon>
        <taxon>Basidiomycota</taxon>
        <taxon>Agaricomycotina</taxon>
        <taxon>Tremellomycetes</taxon>
        <taxon>Tremellales</taxon>
        <taxon>Cryptococcaceae</taxon>
        <taxon>Kwoniella</taxon>
    </lineage>
</organism>
<name>A0AAX4K718_9TREE</name>
<dbReference type="GO" id="GO:0015187">
    <property type="term" value="F:glycine transmembrane transporter activity"/>
    <property type="evidence" value="ECO:0007669"/>
    <property type="project" value="UniProtKB-UniRule"/>
</dbReference>
<comment type="catalytic activity">
    <reaction evidence="9 10">
        <text>glycine(in) = glycine(out)</text>
        <dbReference type="Rhea" id="RHEA:70715"/>
        <dbReference type="ChEBI" id="CHEBI:57305"/>
    </reaction>
</comment>
<gene>
    <name evidence="12" type="ORF">V865_000244</name>
</gene>